<protein>
    <submittedName>
        <fullName evidence="2">Polysaccharide deacetylase family protein</fullName>
    </submittedName>
</protein>
<dbReference type="CDD" id="cd10931">
    <property type="entry name" value="CE4_u7"/>
    <property type="match status" value="1"/>
</dbReference>
<dbReference type="InterPro" id="IPR011330">
    <property type="entry name" value="Glyco_hydro/deAcase_b/a-brl"/>
</dbReference>
<dbReference type="EMBL" id="JAEILG010000089">
    <property type="protein sequence ID" value="MBI6567802.1"/>
    <property type="molecule type" value="Genomic_DNA"/>
</dbReference>
<dbReference type="SUPFAM" id="SSF88713">
    <property type="entry name" value="Glycoside hydrolase/deacetylase"/>
    <property type="match status" value="1"/>
</dbReference>
<organism evidence="2 3">
    <name type="scientific">Pseudomonas synxantha</name>
    <dbReference type="NCBI Taxonomy" id="47883"/>
    <lineage>
        <taxon>Bacteria</taxon>
        <taxon>Pseudomonadati</taxon>
        <taxon>Pseudomonadota</taxon>
        <taxon>Gammaproteobacteria</taxon>
        <taxon>Pseudomonadales</taxon>
        <taxon>Pseudomonadaceae</taxon>
        <taxon>Pseudomonas</taxon>
    </lineage>
</organism>
<comment type="caution">
    <text evidence="2">The sequence shown here is derived from an EMBL/GenBank/DDBJ whole genome shotgun (WGS) entry which is preliminary data.</text>
</comment>
<dbReference type="Pfam" id="PF23019">
    <property type="entry name" value="DUF7033"/>
    <property type="match status" value="1"/>
</dbReference>
<sequence>MVTITECIFKGDSTRWIESVLFERFGLVLLIRKNEIGSITLHLEGRAGAIEFASVLDEFGDGKYDVPYIELDLENELVSSFLPGLIPAPGLRTNNGLFDKIESGYRINYNIIALVYWMLNRVEEIDRDDLDSHGRFPAASSHAVKYGYLSRPVVDEWLFILGQFIELQWPGVVLKKHQFAMKVSHDVDMPGRYAFAPFFKLFRRMAGDLLRRDMKGFLRAPFCKLGTRAKISHLDPANTFDWLMDVSERYGIASAFYFICGRTDPALDGDYEIEHPAMRKLLASIHLRGHEIGLHPSYNTYQNLPSLVGEALRLRKVCAEEEISQSVWGGRMHYLRWSHPQTLLAWEAAGMQYDSTLGYADVPGFRCGTCFEYPAFNPKEYRMLNIRIRPLVAMEVSIMDEHYLGLGATEDAFLKFKELKDTCRAAKGNFTLLWHNSHFSKAAEFDIYKRVIAC</sequence>
<dbReference type="RefSeq" id="WP_198731182.1">
    <property type="nucleotide sequence ID" value="NZ_JAEILG010000089.1"/>
</dbReference>
<evidence type="ECO:0000313" key="3">
    <source>
        <dbReference type="Proteomes" id="UP000648914"/>
    </source>
</evidence>
<gene>
    <name evidence="2" type="ORF">YA0852_27370</name>
</gene>
<keyword evidence="3" id="KW-1185">Reference proteome</keyword>
<feature type="domain" description="DUF7033" evidence="1">
    <location>
        <begin position="108"/>
        <end position="195"/>
    </location>
</feature>
<dbReference type="InterPro" id="IPR054297">
    <property type="entry name" value="DUF7033"/>
</dbReference>
<evidence type="ECO:0000259" key="1">
    <source>
        <dbReference type="Pfam" id="PF23019"/>
    </source>
</evidence>
<reference evidence="2 3" key="1">
    <citation type="submission" date="2020-12" db="EMBL/GenBank/DDBJ databases">
        <title>Comparative genomic insights into the epidemiology and virulence of plant pathogenic Pseudomonads from Turkey.</title>
        <authorList>
            <person name="Dillon M."/>
            <person name="Ruiz-Bedoya T."/>
            <person name="Bendalovic-Torma C."/>
            <person name="Guttman K.M."/>
            <person name="Kwak H."/>
            <person name="Middleton M.A."/>
            <person name="Wang P.W."/>
            <person name="Horuz S."/>
            <person name="Aysan Y."/>
            <person name="Guttman D.S."/>
        </authorList>
    </citation>
    <scope>NUCLEOTIDE SEQUENCE [LARGE SCALE GENOMIC DNA]</scope>
    <source>
        <strain evidence="2 3">S5_IA_2b</strain>
    </source>
</reference>
<proteinExistence type="predicted"/>
<dbReference type="Proteomes" id="UP000648914">
    <property type="component" value="Unassembled WGS sequence"/>
</dbReference>
<dbReference type="Gene3D" id="3.20.20.370">
    <property type="entry name" value="Glycoside hydrolase/deacetylase"/>
    <property type="match status" value="1"/>
</dbReference>
<evidence type="ECO:0000313" key="2">
    <source>
        <dbReference type="EMBL" id="MBI6567802.1"/>
    </source>
</evidence>
<accession>A0ABS0UQE0</accession>
<name>A0ABS0UQE0_9PSED</name>